<evidence type="ECO:0000313" key="1">
    <source>
        <dbReference type="EMBL" id="KAJ4135190.1"/>
    </source>
</evidence>
<sequence>MESSDIRQVYDFERDVKAAATRLANYPPLWEGVQWSTGIDCLIVVLRHVYCNGFMSPDLAKEIEWYEQSEAKIPILRHAWHMFGQEAAEVAKATEDREKVHEVLLSLGILPFESFKDICDSSLMNETLWSQDICRLSHPPVDPTTGDDIPLSANEIAELSKLEFEPEVRGACIQDVVDKAFGHQEWKGRHMFIVPHDPLIVRVLYQADNKLCDSVSIKPVKTLKLPVWVQKEGVEYVCLEEVDRIDYFLMAVGQRAIVQILFGLIRLTAKTDAPCNYMLFYSYQPEGVGNIDVTDLPEVDDGREHGGMLDLIDSDLEEAKAKVQAGEVTDPNSRGL</sequence>
<protein>
    <submittedName>
        <fullName evidence="1">Uncharacterized protein</fullName>
    </submittedName>
</protein>
<organism evidence="1 2">
    <name type="scientific">Fusarium equiseti</name>
    <name type="common">Fusarium scirpi</name>
    <dbReference type="NCBI Taxonomy" id="61235"/>
    <lineage>
        <taxon>Eukaryota</taxon>
        <taxon>Fungi</taxon>
        <taxon>Dikarya</taxon>
        <taxon>Ascomycota</taxon>
        <taxon>Pezizomycotina</taxon>
        <taxon>Sordariomycetes</taxon>
        <taxon>Hypocreomycetidae</taxon>
        <taxon>Hypocreales</taxon>
        <taxon>Nectriaceae</taxon>
        <taxon>Fusarium</taxon>
        <taxon>Fusarium incarnatum-equiseti species complex</taxon>
    </lineage>
</organism>
<keyword evidence="2" id="KW-1185">Reference proteome</keyword>
<accession>A0ABQ8RH92</accession>
<comment type="caution">
    <text evidence="1">The sequence shown here is derived from an EMBL/GenBank/DDBJ whole genome shotgun (WGS) entry which is preliminary data.</text>
</comment>
<evidence type="ECO:0000313" key="2">
    <source>
        <dbReference type="Proteomes" id="UP001152024"/>
    </source>
</evidence>
<reference evidence="1" key="1">
    <citation type="submission" date="2022-09" db="EMBL/GenBank/DDBJ databases">
        <title>Fusarium specimens isolated from Avocado Roots.</title>
        <authorList>
            <person name="Stajich J."/>
            <person name="Roper C."/>
            <person name="Heimlech-Rivalta G."/>
        </authorList>
    </citation>
    <scope>NUCLEOTIDE SEQUENCE</scope>
    <source>
        <strain evidence="1">CF00095</strain>
    </source>
</reference>
<dbReference type="EMBL" id="JAOQBH010000006">
    <property type="protein sequence ID" value="KAJ4135190.1"/>
    <property type="molecule type" value="Genomic_DNA"/>
</dbReference>
<gene>
    <name evidence="1" type="ORF">NW768_004811</name>
</gene>
<dbReference type="Proteomes" id="UP001152024">
    <property type="component" value="Unassembled WGS sequence"/>
</dbReference>
<proteinExistence type="predicted"/>
<name>A0ABQ8RH92_FUSEQ</name>